<accession>A0A5C6F0E2</accession>
<sequence precursor="true">MPLRSPLVVLFLICGLSSPCFAQQSTAAHSASAVQIVDDFSRAEFPGRMLTRGNWTVADGKASVVFSDPLFQKFQDHGAMVSYRTPMNDAEVTIEFTPKNADVVVFTFDAEGGGHAFRIRLMGDERPSNAMTYSVNDGGEKPKPMVLNKMLPKLKQGEVNTLTVSLVGQQADFTVNGESFSVSDPLLARRKAITKLSIQHGDLEVTRFDVKSL</sequence>
<organism evidence="2 3">
    <name type="scientific">Rubripirellula tenax</name>
    <dbReference type="NCBI Taxonomy" id="2528015"/>
    <lineage>
        <taxon>Bacteria</taxon>
        <taxon>Pseudomonadati</taxon>
        <taxon>Planctomycetota</taxon>
        <taxon>Planctomycetia</taxon>
        <taxon>Pirellulales</taxon>
        <taxon>Pirellulaceae</taxon>
        <taxon>Rubripirellula</taxon>
    </lineage>
</organism>
<dbReference type="Gene3D" id="2.60.120.560">
    <property type="entry name" value="Exo-inulinase, domain 1"/>
    <property type="match status" value="1"/>
</dbReference>
<keyword evidence="3" id="KW-1185">Reference proteome</keyword>
<protein>
    <recommendedName>
        <fullName evidence="4">3-keto-disaccharide hydrolase domain-containing protein</fullName>
    </recommendedName>
</protein>
<evidence type="ECO:0000256" key="1">
    <source>
        <dbReference type="SAM" id="SignalP"/>
    </source>
</evidence>
<proteinExistence type="predicted"/>
<keyword evidence="1" id="KW-0732">Signal</keyword>
<gene>
    <name evidence="2" type="ORF">Poly51_32340</name>
</gene>
<feature type="chain" id="PRO_5022913704" description="3-keto-disaccharide hydrolase domain-containing protein" evidence="1">
    <location>
        <begin position="23"/>
        <end position="213"/>
    </location>
</feature>
<name>A0A5C6F0E2_9BACT</name>
<dbReference type="Proteomes" id="UP000318288">
    <property type="component" value="Unassembled WGS sequence"/>
</dbReference>
<reference evidence="2 3" key="1">
    <citation type="submission" date="2019-02" db="EMBL/GenBank/DDBJ databases">
        <title>Deep-cultivation of Planctomycetes and their phenomic and genomic characterization uncovers novel biology.</title>
        <authorList>
            <person name="Wiegand S."/>
            <person name="Jogler M."/>
            <person name="Boedeker C."/>
            <person name="Pinto D."/>
            <person name="Vollmers J."/>
            <person name="Rivas-Marin E."/>
            <person name="Kohn T."/>
            <person name="Peeters S.H."/>
            <person name="Heuer A."/>
            <person name="Rast P."/>
            <person name="Oberbeckmann S."/>
            <person name="Bunk B."/>
            <person name="Jeske O."/>
            <person name="Meyerdierks A."/>
            <person name="Storesund J.E."/>
            <person name="Kallscheuer N."/>
            <person name="Luecker S."/>
            <person name="Lage O.M."/>
            <person name="Pohl T."/>
            <person name="Merkel B.J."/>
            <person name="Hornburger P."/>
            <person name="Mueller R.-W."/>
            <person name="Bruemmer F."/>
            <person name="Labrenz M."/>
            <person name="Spormann A.M."/>
            <person name="Op Den Camp H."/>
            <person name="Overmann J."/>
            <person name="Amann R."/>
            <person name="Jetten M.S.M."/>
            <person name="Mascher T."/>
            <person name="Medema M.H."/>
            <person name="Devos D.P."/>
            <person name="Kaster A.-K."/>
            <person name="Ovreas L."/>
            <person name="Rohde M."/>
            <person name="Galperin M.Y."/>
            <person name="Jogler C."/>
        </authorList>
    </citation>
    <scope>NUCLEOTIDE SEQUENCE [LARGE SCALE GENOMIC DNA]</scope>
    <source>
        <strain evidence="2 3">Poly51</strain>
    </source>
</reference>
<dbReference type="AlphaFoldDB" id="A0A5C6F0E2"/>
<evidence type="ECO:0008006" key="4">
    <source>
        <dbReference type="Google" id="ProtNLM"/>
    </source>
</evidence>
<dbReference type="EMBL" id="SJPW01000004">
    <property type="protein sequence ID" value="TWU54515.1"/>
    <property type="molecule type" value="Genomic_DNA"/>
</dbReference>
<evidence type="ECO:0000313" key="3">
    <source>
        <dbReference type="Proteomes" id="UP000318288"/>
    </source>
</evidence>
<dbReference type="OrthoDB" id="273860at2"/>
<comment type="caution">
    <text evidence="2">The sequence shown here is derived from an EMBL/GenBank/DDBJ whole genome shotgun (WGS) entry which is preliminary data.</text>
</comment>
<dbReference type="RefSeq" id="WP_146458724.1">
    <property type="nucleotide sequence ID" value="NZ_SJPW01000004.1"/>
</dbReference>
<feature type="signal peptide" evidence="1">
    <location>
        <begin position="1"/>
        <end position="22"/>
    </location>
</feature>
<evidence type="ECO:0000313" key="2">
    <source>
        <dbReference type="EMBL" id="TWU54515.1"/>
    </source>
</evidence>